<dbReference type="STRING" id="36166.T1GFG4"/>
<dbReference type="Proteomes" id="UP000015102">
    <property type="component" value="Unassembled WGS sequence"/>
</dbReference>
<dbReference type="EMBL" id="CAQQ02109052">
    <property type="status" value="NOT_ANNOTATED_CDS"/>
    <property type="molecule type" value="Genomic_DNA"/>
</dbReference>
<dbReference type="HOGENOM" id="CLU_1691152_0_0_1"/>
<protein>
    <submittedName>
        <fullName evidence="1">Uncharacterized protein</fullName>
    </submittedName>
</protein>
<evidence type="ECO:0000313" key="1">
    <source>
        <dbReference type="EnsemblMetazoa" id="MESCA002105-PA"/>
    </source>
</evidence>
<sequence>ILTFLIFRVYKDTELKHIWRVGPVLNNCSATNKLNTSLPTLSNLGECVIDFDIFPMQISLPKSKQNPNIRYTWPIALLQENGNIFISNASLETLKPKIGQAILIKPKDRRNYGLDSCSIMFMLSSAPTLVIAETSGKIHHALLLQKQDSEDVSIEA</sequence>
<reference evidence="1" key="2">
    <citation type="submission" date="2015-06" db="UniProtKB">
        <authorList>
            <consortium name="EnsemblMetazoa"/>
        </authorList>
    </citation>
    <scope>IDENTIFICATION</scope>
</reference>
<dbReference type="InterPro" id="IPR019321">
    <property type="entry name" value="Nucleoporin_Nup88"/>
</dbReference>
<dbReference type="EnsemblMetazoa" id="MESCA002105-RA">
    <property type="protein sequence ID" value="MESCA002105-PA"/>
    <property type="gene ID" value="MESCA002105"/>
</dbReference>
<reference evidence="2" key="1">
    <citation type="submission" date="2013-02" db="EMBL/GenBank/DDBJ databases">
        <authorList>
            <person name="Hughes D."/>
        </authorList>
    </citation>
    <scope>NUCLEOTIDE SEQUENCE</scope>
    <source>
        <strain>Durham</strain>
        <strain evidence="2">NC isolate 2 -- Noor lab</strain>
    </source>
</reference>
<dbReference type="AlphaFoldDB" id="T1GFG4"/>
<keyword evidence="2" id="KW-1185">Reference proteome</keyword>
<dbReference type="Pfam" id="PF10168">
    <property type="entry name" value="Nup88"/>
    <property type="match status" value="1"/>
</dbReference>
<name>T1GFG4_MEGSC</name>
<accession>T1GFG4</accession>
<organism evidence="1 2">
    <name type="scientific">Megaselia scalaris</name>
    <name type="common">Humpbacked fly</name>
    <name type="synonym">Phora scalaris</name>
    <dbReference type="NCBI Taxonomy" id="36166"/>
    <lineage>
        <taxon>Eukaryota</taxon>
        <taxon>Metazoa</taxon>
        <taxon>Ecdysozoa</taxon>
        <taxon>Arthropoda</taxon>
        <taxon>Hexapoda</taxon>
        <taxon>Insecta</taxon>
        <taxon>Pterygota</taxon>
        <taxon>Neoptera</taxon>
        <taxon>Endopterygota</taxon>
        <taxon>Diptera</taxon>
        <taxon>Brachycera</taxon>
        <taxon>Muscomorpha</taxon>
        <taxon>Platypezoidea</taxon>
        <taxon>Phoridae</taxon>
        <taxon>Megaseliini</taxon>
        <taxon>Megaselia</taxon>
    </lineage>
</organism>
<proteinExistence type="predicted"/>
<evidence type="ECO:0000313" key="2">
    <source>
        <dbReference type="Proteomes" id="UP000015102"/>
    </source>
</evidence>